<dbReference type="PANTHER" id="PTHR43194:SF2">
    <property type="entry name" value="PEROXISOMAL MEMBRANE PROTEIN LPX1"/>
    <property type="match status" value="1"/>
</dbReference>
<organism evidence="2 3">
    <name type="scientific">Klebsormidium nitens</name>
    <name type="common">Green alga</name>
    <name type="synonym">Ulothrix nitens</name>
    <dbReference type="NCBI Taxonomy" id="105231"/>
    <lineage>
        <taxon>Eukaryota</taxon>
        <taxon>Viridiplantae</taxon>
        <taxon>Streptophyta</taxon>
        <taxon>Klebsormidiophyceae</taxon>
        <taxon>Klebsormidiales</taxon>
        <taxon>Klebsormidiaceae</taxon>
        <taxon>Klebsormidium</taxon>
    </lineage>
</organism>
<dbReference type="Gene3D" id="3.40.50.1820">
    <property type="entry name" value="alpha/beta hydrolase"/>
    <property type="match status" value="1"/>
</dbReference>
<dbReference type="Proteomes" id="UP000054558">
    <property type="component" value="Unassembled WGS sequence"/>
</dbReference>
<dbReference type="SUPFAM" id="SSF53474">
    <property type="entry name" value="alpha/beta-Hydrolases"/>
    <property type="match status" value="1"/>
</dbReference>
<dbReference type="InterPro" id="IPR000073">
    <property type="entry name" value="AB_hydrolase_1"/>
</dbReference>
<reference evidence="2 3" key="1">
    <citation type="journal article" date="2014" name="Nat. Commun.">
        <title>Klebsormidium flaccidum genome reveals primary factors for plant terrestrial adaptation.</title>
        <authorList>
            <person name="Hori K."/>
            <person name="Maruyama F."/>
            <person name="Fujisawa T."/>
            <person name="Togashi T."/>
            <person name="Yamamoto N."/>
            <person name="Seo M."/>
            <person name="Sato S."/>
            <person name="Yamada T."/>
            <person name="Mori H."/>
            <person name="Tajima N."/>
            <person name="Moriyama T."/>
            <person name="Ikeuchi M."/>
            <person name="Watanabe M."/>
            <person name="Wada H."/>
            <person name="Kobayashi K."/>
            <person name="Saito M."/>
            <person name="Masuda T."/>
            <person name="Sasaki-Sekimoto Y."/>
            <person name="Mashiguchi K."/>
            <person name="Awai K."/>
            <person name="Shimojima M."/>
            <person name="Masuda S."/>
            <person name="Iwai M."/>
            <person name="Nobusawa T."/>
            <person name="Narise T."/>
            <person name="Kondo S."/>
            <person name="Saito H."/>
            <person name="Sato R."/>
            <person name="Murakawa M."/>
            <person name="Ihara Y."/>
            <person name="Oshima-Yamada Y."/>
            <person name="Ohtaka K."/>
            <person name="Satoh M."/>
            <person name="Sonobe K."/>
            <person name="Ishii M."/>
            <person name="Ohtani R."/>
            <person name="Kanamori-Sato M."/>
            <person name="Honoki R."/>
            <person name="Miyazaki D."/>
            <person name="Mochizuki H."/>
            <person name="Umetsu J."/>
            <person name="Higashi K."/>
            <person name="Shibata D."/>
            <person name="Kamiya Y."/>
            <person name="Sato N."/>
            <person name="Nakamura Y."/>
            <person name="Tabata S."/>
            <person name="Ida S."/>
            <person name="Kurokawa K."/>
            <person name="Ohta H."/>
        </authorList>
    </citation>
    <scope>NUCLEOTIDE SEQUENCE [LARGE SCALE GENOMIC DNA]</scope>
    <source>
        <strain evidence="2 3">NIES-2285</strain>
    </source>
</reference>
<accession>A0A0U9HMG9</accession>
<dbReference type="EMBL" id="DF237003">
    <property type="protein sequence ID" value="GAQ80460.1"/>
    <property type="molecule type" value="Genomic_DNA"/>
</dbReference>
<dbReference type="InterPro" id="IPR029058">
    <property type="entry name" value="AB_hydrolase_fold"/>
</dbReference>
<dbReference type="OMA" id="SKGFMAW"/>
<proteinExistence type="predicted"/>
<dbReference type="GO" id="GO:0004806">
    <property type="term" value="F:triacylglycerol lipase activity"/>
    <property type="evidence" value="ECO:0000318"/>
    <property type="project" value="GO_Central"/>
</dbReference>
<dbReference type="PRINTS" id="PR00412">
    <property type="entry name" value="EPOXHYDRLASE"/>
</dbReference>
<protein>
    <recommendedName>
        <fullName evidence="1">AB hydrolase-1 domain-containing protein</fullName>
    </recommendedName>
</protein>
<evidence type="ECO:0000313" key="2">
    <source>
        <dbReference type="EMBL" id="GAQ80460.1"/>
    </source>
</evidence>
<dbReference type="AlphaFoldDB" id="A0A0U9HMG9"/>
<gene>
    <name evidence="2" type="ORF">KFL_000540350</name>
</gene>
<name>A0A0U9HMG9_KLENI</name>
<feature type="domain" description="AB hydrolase-1" evidence="1">
    <location>
        <begin position="166"/>
        <end position="405"/>
    </location>
</feature>
<dbReference type="GO" id="GO:0019433">
    <property type="term" value="P:triglyceride catabolic process"/>
    <property type="evidence" value="ECO:0000318"/>
    <property type="project" value="GO_Central"/>
</dbReference>
<keyword evidence="3" id="KW-1185">Reference proteome</keyword>
<dbReference type="STRING" id="105231.A0A0U9HMG9"/>
<dbReference type="Pfam" id="PF00561">
    <property type="entry name" value="Abhydrolase_1"/>
    <property type="match status" value="1"/>
</dbReference>
<dbReference type="PANTHER" id="PTHR43194">
    <property type="entry name" value="HYDROLASE ALPHA/BETA FOLD FAMILY"/>
    <property type="match status" value="1"/>
</dbReference>
<evidence type="ECO:0000259" key="1">
    <source>
        <dbReference type="Pfam" id="PF00561"/>
    </source>
</evidence>
<evidence type="ECO:0000313" key="3">
    <source>
        <dbReference type="Proteomes" id="UP000054558"/>
    </source>
</evidence>
<sequence>MQAIVAFDSQAAAFANAVWRQTSAHSAFADSKAAQRCSYSIATTAKSNARCSKVTSESVSQFLHSGSCSNAAADFCGGVLLKYLQCCGRKRCSTPGHAIRAGTNVEEPMYEDGDLYEAPDAYGGWKGIRKSPLTEAWEKRGKLVTVAGYEWFVVDEGPETGPPKSTILLLPGLPAHSYSFREVIRLLCEAGHRAIGFDWPGFGLSDKPSPKTFGYRPTDILDGLEGLVVALGLEKVTLVAQGFLGGTSGIQYAAAHPDHVAKLVIMNAPLREDCRLPKPFQQMTLPFIGAAFAQDPTRLADLSFNSSGPYEMSEDDLQVYRQPYMESSDAGFAALAAVKNLDLKNDVARCRALLTSDAYRTPTLLTLCSQDKWLSQPSDLIATLNGRPWFSTTVLDGAGHFAQEDWPEKVAAAIRRL</sequence>
<dbReference type="InterPro" id="IPR000639">
    <property type="entry name" value="Epox_hydrolase-like"/>
</dbReference>
<dbReference type="OrthoDB" id="6431331at2759"/>
<dbReference type="InterPro" id="IPR050228">
    <property type="entry name" value="Carboxylesterase_BioH"/>
</dbReference>
<dbReference type="PRINTS" id="PR00111">
    <property type="entry name" value="ABHYDROLASE"/>
</dbReference>